<organism evidence="9 11">
    <name type="scientific">Xiamenia xianingshaonis</name>
    <dbReference type="NCBI Taxonomy" id="2682776"/>
    <lineage>
        <taxon>Bacteria</taxon>
        <taxon>Bacillati</taxon>
        <taxon>Actinomycetota</taxon>
        <taxon>Coriobacteriia</taxon>
        <taxon>Eggerthellales</taxon>
        <taxon>Eggerthellaceae</taxon>
        <taxon>Xiamenia</taxon>
    </lineage>
</organism>
<feature type="transmembrane region" description="Helical" evidence="7">
    <location>
        <begin position="172"/>
        <end position="191"/>
    </location>
</feature>
<evidence type="ECO:0000256" key="7">
    <source>
        <dbReference type="SAM" id="Phobius"/>
    </source>
</evidence>
<reference evidence="8 10" key="1">
    <citation type="submission" date="2019-11" db="EMBL/GenBank/DDBJ databases">
        <title>Eggerthellaceae novel genus isolated from the rectal contents of marmort.</title>
        <authorList>
            <person name="Zhang G."/>
        </authorList>
    </citation>
    <scope>NUCLEOTIDE SEQUENCE [LARGE SCALE GENOMIC DNA]</scope>
    <source>
        <strain evidence="8">Zg-886</strain>
        <strain evidence="10">zg-886</strain>
    </source>
</reference>
<evidence type="ECO:0000256" key="2">
    <source>
        <dbReference type="ARBA" id="ARBA00022448"/>
    </source>
</evidence>
<feature type="transmembrane region" description="Helical" evidence="7">
    <location>
        <begin position="467"/>
        <end position="489"/>
    </location>
</feature>
<dbReference type="Pfam" id="PF00209">
    <property type="entry name" value="SNF"/>
    <property type="match status" value="2"/>
</dbReference>
<protein>
    <submittedName>
        <fullName evidence="9">Sodium-dependent transporter</fullName>
    </submittedName>
</protein>
<keyword evidence="4 7" id="KW-1133">Transmembrane helix</keyword>
<keyword evidence="2" id="KW-0813">Transport</keyword>
<dbReference type="PANTHER" id="PTHR42948:SF1">
    <property type="entry name" value="TRANSPORTER"/>
    <property type="match status" value="1"/>
</dbReference>
<dbReference type="Proteomes" id="UP000636394">
    <property type="component" value="Unassembled WGS sequence"/>
</dbReference>
<feature type="transmembrane region" description="Helical" evidence="7">
    <location>
        <begin position="254"/>
        <end position="281"/>
    </location>
</feature>
<feature type="transmembrane region" description="Helical" evidence="7">
    <location>
        <begin position="203"/>
        <end position="232"/>
    </location>
</feature>
<dbReference type="EMBL" id="CP072829">
    <property type="protein sequence ID" value="QTU84277.1"/>
    <property type="molecule type" value="Genomic_DNA"/>
</dbReference>
<dbReference type="CDD" id="cd10336">
    <property type="entry name" value="SLC6sbd_Tyt1-Like"/>
    <property type="match status" value="1"/>
</dbReference>
<dbReference type="NCBIfam" id="NF037979">
    <property type="entry name" value="Na_transp"/>
    <property type="match status" value="1"/>
</dbReference>
<evidence type="ECO:0000313" key="8">
    <source>
        <dbReference type="EMBL" id="NHM14692.1"/>
    </source>
</evidence>
<dbReference type="InterPro" id="IPR047218">
    <property type="entry name" value="YocR/YhdH-like"/>
</dbReference>
<dbReference type="InterPro" id="IPR037272">
    <property type="entry name" value="SNS_sf"/>
</dbReference>
<feature type="compositionally biased region" description="Polar residues" evidence="6">
    <location>
        <begin position="7"/>
        <end position="25"/>
    </location>
</feature>
<dbReference type="SUPFAM" id="SSF161070">
    <property type="entry name" value="SNF-like"/>
    <property type="match status" value="1"/>
</dbReference>
<feature type="transmembrane region" description="Helical" evidence="7">
    <location>
        <begin position="68"/>
        <end position="92"/>
    </location>
</feature>
<evidence type="ECO:0000313" key="10">
    <source>
        <dbReference type="Proteomes" id="UP000636394"/>
    </source>
</evidence>
<dbReference type="Proteomes" id="UP000671910">
    <property type="component" value="Chromosome"/>
</dbReference>
<dbReference type="AlphaFoldDB" id="A0A9E6SUI6"/>
<evidence type="ECO:0000313" key="9">
    <source>
        <dbReference type="EMBL" id="QTU84277.1"/>
    </source>
</evidence>
<proteinExistence type="predicted"/>
<feature type="transmembrane region" description="Helical" evidence="7">
    <location>
        <begin position="383"/>
        <end position="406"/>
    </location>
</feature>
<dbReference type="PANTHER" id="PTHR42948">
    <property type="entry name" value="TRANSPORTER"/>
    <property type="match status" value="1"/>
</dbReference>
<dbReference type="InterPro" id="IPR000175">
    <property type="entry name" value="Na/ntran_symport"/>
</dbReference>
<evidence type="ECO:0000256" key="6">
    <source>
        <dbReference type="SAM" id="MobiDB-lite"/>
    </source>
</evidence>
<evidence type="ECO:0000256" key="1">
    <source>
        <dbReference type="ARBA" id="ARBA00004141"/>
    </source>
</evidence>
<dbReference type="KEGG" id="ebz:J7S26_08015"/>
<keyword evidence="3 7" id="KW-0812">Transmembrane</keyword>
<evidence type="ECO:0000256" key="3">
    <source>
        <dbReference type="ARBA" id="ARBA00022692"/>
    </source>
</evidence>
<keyword evidence="10" id="KW-1185">Reference proteome</keyword>
<feature type="region of interest" description="Disordered" evidence="6">
    <location>
        <begin position="1"/>
        <end position="25"/>
    </location>
</feature>
<evidence type="ECO:0000256" key="4">
    <source>
        <dbReference type="ARBA" id="ARBA00022989"/>
    </source>
</evidence>
<dbReference type="PROSITE" id="PS50267">
    <property type="entry name" value="NA_NEUROTRAN_SYMP_3"/>
    <property type="match status" value="1"/>
</dbReference>
<comment type="subcellular location">
    <subcellularLocation>
        <location evidence="1">Membrane</location>
        <topology evidence="1">Multi-pass membrane protein</topology>
    </subcellularLocation>
</comment>
<name>A0A9E6SUI6_9ACTN</name>
<reference evidence="9" key="2">
    <citation type="submission" date="2021-04" db="EMBL/GenBank/DDBJ databases">
        <title>Novel species in family Eggerthellaceae.</title>
        <authorList>
            <person name="Zhang G."/>
        </authorList>
    </citation>
    <scope>NUCLEOTIDE SEQUENCE</scope>
    <source>
        <strain evidence="9">Zg-886</strain>
    </source>
</reference>
<keyword evidence="5 7" id="KW-0472">Membrane</keyword>
<evidence type="ECO:0000313" key="11">
    <source>
        <dbReference type="Proteomes" id="UP000671910"/>
    </source>
</evidence>
<evidence type="ECO:0000256" key="5">
    <source>
        <dbReference type="ARBA" id="ARBA00023136"/>
    </source>
</evidence>
<feature type="transmembrane region" description="Helical" evidence="7">
    <location>
        <begin position="293"/>
        <end position="317"/>
    </location>
</feature>
<dbReference type="PRINTS" id="PR00176">
    <property type="entry name" value="NANEUSMPORT"/>
</dbReference>
<feature type="transmembrane region" description="Helical" evidence="7">
    <location>
        <begin position="39"/>
        <end position="56"/>
    </location>
</feature>
<dbReference type="RefSeq" id="WP_166340044.1">
    <property type="nucleotide sequence ID" value="NZ_CP072829.1"/>
</dbReference>
<sequence length="495" mass="52914">MAETKRAAQTAQTESGVTAGSTEAGSASVAERERFGSRLGFILISAGCAIGLGNVWRFPYIVGEYGGVAFVVLYLVFLVVLGLPVMVMEFAVGRASQRSSALAFDQLQPSGKWHWFSWWGYLGCLVLMMFYTTVGGWMLAFVVKMGTGQFTGLSSAEVGGVFSAMLANPTEMVGWMLAAILLGFLVCSMGLQKGVERITKVMMVCLLAIMLVLVVRAVTLPGGVEGLAFYLIPDFGKLFAGTTSAEQWATFGDAVFAAMGQAFFTLSLGISAMEIFGSYIGKERSLTGEAVRICGLDTAVAIVAGLIIFPACFAFAVEPDSGPGLVFITLPSVFSQMPLGQLWGSLFFVFMSFAAMSTIIGVFENLISWSIDKWGWSRKQAVVRTAVLVTVLSLPCALGFNVLSGVSVPGIGDIQSIEDFVVSNNLLPLGSLLYVVFCTTRGGWGWKNFLAEADEGVGMKFPAWARGWVKFGVPTLIAVIFVMGWIPLIGTWVGA</sequence>
<gene>
    <name evidence="8" type="ORF">GMI68_07940</name>
    <name evidence="9" type="ORF">J7S26_08015</name>
</gene>
<feature type="transmembrane region" description="Helical" evidence="7">
    <location>
        <begin position="118"/>
        <end position="143"/>
    </location>
</feature>
<feature type="transmembrane region" description="Helical" evidence="7">
    <location>
        <begin position="342"/>
        <end position="363"/>
    </location>
</feature>
<dbReference type="EMBL" id="WPCR01000009">
    <property type="protein sequence ID" value="NHM14692.1"/>
    <property type="molecule type" value="Genomic_DNA"/>
</dbReference>
<dbReference type="GO" id="GO:0016020">
    <property type="term" value="C:membrane"/>
    <property type="evidence" value="ECO:0007669"/>
    <property type="project" value="UniProtKB-SubCell"/>
</dbReference>
<accession>A0A9E6SUI6</accession>